<protein>
    <submittedName>
        <fullName evidence="1">Uncharacterized protein</fullName>
    </submittedName>
</protein>
<proteinExistence type="predicted"/>
<keyword evidence="2" id="KW-1185">Reference proteome</keyword>
<dbReference type="RefSeq" id="XP_056500371.1">
    <property type="nucleotide sequence ID" value="XM_056645133.1"/>
</dbReference>
<dbReference type="EMBL" id="JAPQKT010000005">
    <property type="protein sequence ID" value="KAJ5231627.1"/>
    <property type="molecule type" value="Genomic_DNA"/>
</dbReference>
<comment type="caution">
    <text evidence="1">The sequence shown here is derived from an EMBL/GenBank/DDBJ whole genome shotgun (WGS) entry which is preliminary data.</text>
</comment>
<evidence type="ECO:0000313" key="1">
    <source>
        <dbReference type="EMBL" id="KAJ5231627.1"/>
    </source>
</evidence>
<dbReference type="OrthoDB" id="5296964at2759"/>
<name>A0A9W9NZW0_PENCI</name>
<dbReference type="Proteomes" id="UP001147733">
    <property type="component" value="Unassembled WGS sequence"/>
</dbReference>
<reference evidence="1" key="2">
    <citation type="journal article" date="2023" name="IMA Fungus">
        <title>Comparative genomic study of the Penicillium genus elucidates a diverse pangenome and 15 lateral gene transfer events.</title>
        <authorList>
            <person name="Petersen C."/>
            <person name="Sorensen T."/>
            <person name="Nielsen M.R."/>
            <person name="Sondergaard T.E."/>
            <person name="Sorensen J.L."/>
            <person name="Fitzpatrick D.A."/>
            <person name="Frisvad J.C."/>
            <person name="Nielsen K.L."/>
        </authorList>
    </citation>
    <scope>NUCLEOTIDE SEQUENCE</scope>
    <source>
        <strain evidence="1">IBT 23319</strain>
    </source>
</reference>
<reference evidence="1" key="1">
    <citation type="submission" date="2022-11" db="EMBL/GenBank/DDBJ databases">
        <authorList>
            <person name="Petersen C."/>
        </authorList>
    </citation>
    <scope>NUCLEOTIDE SEQUENCE</scope>
    <source>
        <strain evidence="1">IBT 23319</strain>
    </source>
</reference>
<organism evidence="1 2">
    <name type="scientific">Penicillium citrinum</name>
    <dbReference type="NCBI Taxonomy" id="5077"/>
    <lineage>
        <taxon>Eukaryota</taxon>
        <taxon>Fungi</taxon>
        <taxon>Dikarya</taxon>
        <taxon>Ascomycota</taxon>
        <taxon>Pezizomycotina</taxon>
        <taxon>Eurotiomycetes</taxon>
        <taxon>Eurotiomycetidae</taxon>
        <taxon>Eurotiales</taxon>
        <taxon>Aspergillaceae</taxon>
        <taxon>Penicillium</taxon>
    </lineage>
</organism>
<sequence length="156" mass="18060">MLQADMSKYDIYVAFLKPKPILFGENGIHWAIMIAHPGLEYGTMYHITRGRRRGELSQYERHVRSFRPLESEEILEKRHISIMDSTDIDSFNTILAAVPLRDVHSWSLKSRDSMTSTYGYHSEQWTIEAVMALEDWNMVPHGTCIFVEPNSPSVDN</sequence>
<gene>
    <name evidence="1" type="ORF">N7469_006215</name>
</gene>
<dbReference type="GeneID" id="81384300"/>
<evidence type="ECO:0000313" key="2">
    <source>
        <dbReference type="Proteomes" id="UP001147733"/>
    </source>
</evidence>
<accession>A0A9W9NZW0</accession>
<dbReference type="InterPro" id="IPR046670">
    <property type="entry name" value="DUF6540"/>
</dbReference>
<dbReference type="AlphaFoldDB" id="A0A9W9NZW0"/>
<dbReference type="Pfam" id="PF20174">
    <property type="entry name" value="DUF6540"/>
    <property type="match status" value="1"/>
</dbReference>